<dbReference type="InterPro" id="IPR006683">
    <property type="entry name" value="Thioestr_dom"/>
</dbReference>
<keyword evidence="5" id="KW-1185">Reference proteome</keyword>
<dbReference type="SUPFAM" id="SSF54637">
    <property type="entry name" value="Thioesterase/thiol ester dehydrase-isomerase"/>
    <property type="match status" value="1"/>
</dbReference>
<dbReference type="CDD" id="cd03443">
    <property type="entry name" value="PaaI_thioesterase"/>
    <property type="match status" value="1"/>
</dbReference>
<dbReference type="Pfam" id="PF03061">
    <property type="entry name" value="4HBT"/>
    <property type="match status" value="1"/>
</dbReference>
<dbReference type="InterPro" id="IPR003736">
    <property type="entry name" value="PAAI_dom"/>
</dbReference>
<proteinExistence type="inferred from homology"/>
<evidence type="ECO:0000313" key="5">
    <source>
        <dbReference type="Proteomes" id="UP000283474"/>
    </source>
</evidence>
<gene>
    <name evidence="4" type="ORF">CKA81_12805</name>
</gene>
<dbReference type="GO" id="GO:0047617">
    <property type="term" value="F:fatty acyl-CoA hydrolase activity"/>
    <property type="evidence" value="ECO:0007669"/>
    <property type="project" value="InterPro"/>
</dbReference>
<dbReference type="KEGG" id="pus:CKA81_12805"/>
<dbReference type="OrthoDB" id="4717506at2"/>
<protein>
    <recommendedName>
        <fullName evidence="3">Thioesterase domain-containing protein</fullName>
    </recommendedName>
</protein>
<dbReference type="Proteomes" id="UP000283474">
    <property type="component" value="Chromosome"/>
</dbReference>
<dbReference type="NCBIfam" id="TIGR00369">
    <property type="entry name" value="unchar_dom_1"/>
    <property type="match status" value="1"/>
</dbReference>
<dbReference type="AlphaFoldDB" id="A0A410GE96"/>
<evidence type="ECO:0000256" key="2">
    <source>
        <dbReference type="ARBA" id="ARBA00022801"/>
    </source>
</evidence>
<dbReference type="PANTHER" id="PTHR21660:SF1">
    <property type="entry name" value="ACYL-COENZYME A THIOESTERASE 13"/>
    <property type="match status" value="1"/>
</dbReference>
<name>A0A410GE96_9BURK</name>
<dbReference type="Gene3D" id="3.10.129.10">
    <property type="entry name" value="Hotdog Thioesterase"/>
    <property type="match status" value="1"/>
</dbReference>
<accession>A0A410GE96</accession>
<dbReference type="InterPro" id="IPR029069">
    <property type="entry name" value="HotDog_dom_sf"/>
</dbReference>
<reference evidence="4 5" key="1">
    <citation type="submission" date="2017-08" db="EMBL/GenBank/DDBJ databases">
        <authorList>
            <person name="Park S.-J."/>
            <person name="Kim H."/>
        </authorList>
    </citation>
    <scope>NUCLEOTIDE SEQUENCE [LARGE SCALE GENOMIC DNA]</scope>
    <source>
        <strain evidence="5">ye3</strain>
    </source>
</reference>
<dbReference type="EMBL" id="CP022987">
    <property type="protein sequence ID" value="QAA94614.1"/>
    <property type="molecule type" value="Genomic_DNA"/>
</dbReference>
<feature type="domain" description="Thioesterase" evidence="3">
    <location>
        <begin position="56"/>
        <end position="131"/>
    </location>
</feature>
<dbReference type="InterPro" id="IPR039298">
    <property type="entry name" value="ACOT13"/>
</dbReference>
<organism evidence="4 5">
    <name type="scientific">Pollutimonas thiosulfatoxidans</name>
    <dbReference type="NCBI Taxonomy" id="2028345"/>
    <lineage>
        <taxon>Bacteria</taxon>
        <taxon>Pseudomonadati</taxon>
        <taxon>Pseudomonadota</taxon>
        <taxon>Betaproteobacteria</taxon>
        <taxon>Burkholderiales</taxon>
        <taxon>Alcaligenaceae</taxon>
        <taxon>Pollutimonas</taxon>
    </lineage>
</organism>
<evidence type="ECO:0000259" key="3">
    <source>
        <dbReference type="Pfam" id="PF03061"/>
    </source>
</evidence>
<dbReference type="PANTHER" id="PTHR21660">
    <property type="entry name" value="THIOESTERASE SUPERFAMILY MEMBER-RELATED"/>
    <property type="match status" value="1"/>
</dbReference>
<keyword evidence="2" id="KW-0378">Hydrolase</keyword>
<evidence type="ECO:0000256" key="1">
    <source>
        <dbReference type="ARBA" id="ARBA00008324"/>
    </source>
</evidence>
<evidence type="ECO:0000313" key="4">
    <source>
        <dbReference type="EMBL" id="QAA94614.1"/>
    </source>
</evidence>
<comment type="similarity">
    <text evidence="1">Belongs to the thioesterase PaaI family.</text>
</comment>
<sequence>MPFMETQPVRWTLEYWNQQLYVGWVGARMVALEKGLSRIELDVGVHHRGGAGTPAVNGAMLAYLHDIVQGAAVGSLVHADRAIATLNLNISYLSLAAVGHVLRGEGRVIRYGSAVAFAESEFRSESGEVCCKATGTFRILRARPEPCLGN</sequence>